<accession>A0A4S8II84</accession>
<keyword evidence="3" id="KW-1185">Reference proteome</keyword>
<gene>
    <name evidence="2" type="ORF">C4D60_Mb09t11990</name>
</gene>
<evidence type="ECO:0000313" key="2">
    <source>
        <dbReference type="EMBL" id="THU47102.1"/>
    </source>
</evidence>
<comment type="caution">
    <text evidence="2">The sequence shown here is derived from an EMBL/GenBank/DDBJ whole genome shotgun (WGS) entry which is preliminary data.</text>
</comment>
<proteinExistence type="predicted"/>
<organism evidence="2 3">
    <name type="scientific">Musa balbisiana</name>
    <name type="common">Banana</name>
    <dbReference type="NCBI Taxonomy" id="52838"/>
    <lineage>
        <taxon>Eukaryota</taxon>
        <taxon>Viridiplantae</taxon>
        <taxon>Streptophyta</taxon>
        <taxon>Embryophyta</taxon>
        <taxon>Tracheophyta</taxon>
        <taxon>Spermatophyta</taxon>
        <taxon>Magnoliopsida</taxon>
        <taxon>Liliopsida</taxon>
        <taxon>Zingiberales</taxon>
        <taxon>Musaceae</taxon>
        <taxon>Musa</taxon>
    </lineage>
</organism>
<sequence length="73" mass="7727">MELSSHACSGFKDLPLYFLEDDERSEEKGNSASAGPPSAATSIGGMTLFQNQCFLHSSIISSMGTPLVSGRKT</sequence>
<name>A0A4S8II84_MUSBA</name>
<evidence type="ECO:0000313" key="3">
    <source>
        <dbReference type="Proteomes" id="UP000317650"/>
    </source>
</evidence>
<protein>
    <submittedName>
        <fullName evidence="2">Uncharacterized protein</fullName>
    </submittedName>
</protein>
<dbReference type="AlphaFoldDB" id="A0A4S8II84"/>
<feature type="region of interest" description="Disordered" evidence="1">
    <location>
        <begin position="22"/>
        <end position="43"/>
    </location>
</feature>
<dbReference type="EMBL" id="PYDT01000010">
    <property type="protein sequence ID" value="THU47102.1"/>
    <property type="molecule type" value="Genomic_DNA"/>
</dbReference>
<dbReference type="Proteomes" id="UP000317650">
    <property type="component" value="Chromosome 9"/>
</dbReference>
<reference evidence="2 3" key="1">
    <citation type="journal article" date="2019" name="Nat. Plants">
        <title>Genome sequencing of Musa balbisiana reveals subgenome evolution and function divergence in polyploid bananas.</title>
        <authorList>
            <person name="Yao X."/>
        </authorList>
    </citation>
    <scope>NUCLEOTIDE SEQUENCE [LARGE SCALE GENOMIC DNA]</scope>
    <source>
        <strain evidence="3">cv. DH-PKW</strain>
        <tissue evidence="2">Leaves</tissue>
    </source>
</reference>
<feature type="compositionally biased region" description="Low complexity" evidence="1">
    <location>
        <begin position="30"/>
        <end position="43"/>
    </location>
</feature>
<evidence type="ECO:0000256" key="1">
    <source>
        <dbReference type="SAM" id="MobiDB-lite"/>
    </source>
</evidence>